<accession>A0A2I0HU02</accession>
<evidence type="ECO:0000313" key="2">
    <source>
        <dbReference type="Proteomes" id="UP000233551"/>
    </source>
</evidence>
<keyword evidence="2" id="KW-1185">Reference proteome</keyword>
<proteinExistence type="predicted"/>
<comment type="caution">
    <text evidence="1">The sequence shown here is derived from an EMBL/GenBank/DDBJ whole genome shotgun (WGS) entry which is preliminary data.</text>
</comment>
<sequence>MEVGSGLQIGDPHPRIDEYLKQRMLATMEARSRPQIDSPRPQIDGDFELKIPVDLGTRATNRRPRLRHRENETTQILASVGRSNCLRWWQLSAILMAAFSDSTVDGPFDIAPFRSSLFPPRWWLSRLRQLRRLSRRYHPLPTTIGSRLSSVRSSSY</sequence>
<gene>
    <name evidence="1" type="ORF">CRG98_044469</name>
</gene>
<dbReference type="AlphaFoldDB" id="A0A2I0HU02"/>
<evidence type="ECO:0000313" key="1">
    <source>
        <dbReference type="EMBL" id="PKI35194.1"/>
    </source>
</evidence>
<reference evidence="1 2" key="1">
    <citation type="submission" date="2017-11" db="EMBL/GenBank/DDBJ databases">
        <title>De-novo sequencing of pomegranate (Punica granatum L.) genome.</title>
        <authorList>
            <person name="Akparov Z."/>
            <person name="Amiraslanov A."/>
            <person name="Hajiyeva S."/>
            <person name="Abbasov M."/>
            <person name="Kaur K."/>
            <person name="Hamwieh A."/>
            <person name="Solovyev V."/>
            <person name="Salamov A."/>
            <person name="Braich B."/>
            <person name="Kosarev P."/>
            <person name="Mahmoud A."/>
            <person name="Hajiyev E."/>
            <person name="Babayeva S."/>
            <person name="Izzatullayeva V."/>
            <person name="Mammadov A."/>
            <person name="Mammadov A."/>
            <person name="Sharifova S."/>
            <person name="Ojaghi J."/>
            <person name="Eynullazada K."/>
            <person name="Bayramov B."/>
            <person name="Abdulazimova A."/>
            <person name="Shahmuradov I."/>
        </authorList>
    </citation>
    <scope>NUCLEOTIDE SEQUENCE [LARGE SCALE GENOMIC DNA]</scope>
    <source>
        <strain evidence="2">cv. AG2017</strain>
        <tissue evidence="1">Leaf</tissue>
    </source>
</reference>
<protein>
    <submittedName>
        <fullName evidence="1">Uncharacterized protein</fullName>
    </submittedName>
</protein>
<dbReference type="Proteomes" id="UP000233551">
    <property type="component" value="Unassembled WGS sequence"/>
</dbReference>
<name>A0A2I0HU02_PUNGR</name>
<organism evidence="1 2">
    <name type="scientific">Punica granatum</name>
    <name type="common">Pomegranate</name>
    <dbReference type="NCBI Taxonomy" id="22663"/>
    <lineage>
        <taxon>Eukaryota</taxon>
        <taxon>Viridiplantae</taxon>
        <taxon>Streptophyta</taxon>
        <taxon>Embryophyta</taxon>
        <taxon>Tracheophyta</taxon>
        <taxon>Spermatophyta</taxon>
        <taxon>Magnoliopsida</taxon>
        <taxon>eudicotyledons</taxon>
        <taxon>Gunneridae</taxon>
        <taxon>Pentapetalae</taxon>
        <taxon>rosids</taxon>
        <taxon>malvids</taxon>
        <taxon>Myrtales</taxon>
        <taxon>Lythraceae</taxon>
        <taxon>Punica</taxon>
    </lineage>
</organism>
<dbReference type="EMBL" id="PGOL01005439">
    <property type="protein sequence ID" value="PKI35194.1"/>
    <property type="molecule type" value="Genomic_DNA"/>
</dbReference>